<keyword evidence="1" id="KW-0540">Nuclease</keyword>
<dbReference type="Proteomes" id="UP001152795">
    <property type="component" value="Unassembled WGS sequence"/>
</dbReference>
<accession>A0A6S7H257</accession>
<dbReference type="GO" id="GO:0046872">
    <property type="term" value="F:metal ion binding"/>
    <property type="evidence" value="ECO:0007669"/>
    <property type="project" value="UniProtKB-KW"/>
</dbReference>
<dbReference type="GO" id="GO:0004519">
    <property type="term" value="F:endonuclease activity"/>
    <property type="evidence" value="ECO:0007669"/>
    <property type="project" value="UniProtKB-KW"/>
</dbReference>
<evidence type="ECO:0000256" key="7">
    <source>
        <dbReference type="ARBA" id="ARBA00022918"/>
    </source>
</evidence>
<organism evidence="13 14">
    <name type="scientific">Paramuricea clavata</name>
    <name type="common">Red gorgonian</name>
    <name type="synonym">Violescent sea-whip</name>
    <dbReference type="NCBI Taxonomy" id="317549"/>
    <lineage>
        <taxon>Eukaryota</taxon>
        <taxon>Metazoa</taxon>
        <taxon>Cnidaria</taxon>
        <taxon>Anthozoa</taxon>
        <taxon>Octocorallia</taxon>
        <taxon>Malacalcyonacea</taxon>
        <taxon>Plexauridae</taxon>
        <taxon>Paramuricea</taxon>
    </lineage>
</organism>
<dbReference type="GO" id="GO:0003676">
    <property type="term" value="F:nucleic acid binding"/>
    <property type="evidence" value="ECO:0007669"/>
    <property type="project" value="InterPro"/>
</dbReference>
<keyword evidence="5" id="KW-0460">Magnesium</keyword>
<gene>
    <name evidence="13" type="ORF">PACLA_8A054883</name>
</gene>
<evidence type="ECO:0000256" key="2">
    <source>
        <dbReference type="ARBA" id="ARBA00022723"/>
    </source>
</evidence>
<dbReference type="Pfam" id="PF25597">
    <property type="entry name" value="SH3_retrovirus"/>
    <property type="match status" value="1"/>
</dbReference>
<keyword evidence="8" id="KW-0808">Transferase</keyword>
<evidence type="ECO:0000256" key="3">
    <source>
        <dbReference type="ARBA" id="ARBA00022759"/>
    </source>
</evidence>
<sequence>MFHAGLPQRFWAEAVNTATYLHNRSPISSLPDKTPYECWYGTKPNVSNLKVFGSICFVLIPDSLRRKLDPKSQKGIFVGYPLQTKGYKVYVIESKRFVRSKDVLFHEDKFRDFQLPVSYHQFEDVDDHIDREDEDEMHNDVRNEPLEPAIPVEIENQEHTPPVGVTQPGTTYEENFMRQVASIGPKRQTKPPERLLHDECNVATSLKADRDEPKYVTDALNGTKSAKWKQALEAEYNSLVKCETWDLVPPPDDACIVGSKWVFKVKRKANGEVDRYKARLVAQGYSQTYGVDYEEVFAPVARYSSIRTLLALANAHDLEIHQMDVTTAFLNGSLEHDIYMEQPEGFVDPNCPDHVCKLKRSIYGLKQSARCWNQTLDNFLIKNGYRKSNADSCLYVKSVKQDNGRISFVILAVYVDDIIPVSNDLEMLNAEKVITKRIPNG</sequence>
<dbReference type="InterPro" id="IPR043502">
    <property type="entry name" value="DNA/RNA_pol_sf"/>
</dbReference>
<dbReference type="EMBL" id="CACRXK020003665">
    <property type="protein sequence ID" value="CAB3999765.1"/>
    <property type="molecule type" value="Genomic_DNA"/>
</dbReference>
<evidence type="ECO:0000313" key="13">
    <source>
        <dbReference type="EMBL" id="CAB3999765.1"/>
    </source>
</evidence>
<dbReference type="InterPro" id="IPR057670">
    <property type="entry name" value="SH3_retrovirus"/>
</dbReference>
<evidence type="ECO:0000259" key="12">
    <source>
        <dbReference type="Pfam" id="PF25597"/>
    </source>
</evidence>
<evidence type="ECO:0000256" key="1">
    <source>
        <dbReference type="ARBA" id="ARBA00022722"/>
    </source>
</evidence>
<evidence type="ECO:0000259" key="11">
    <source>
        <dbReference type="Pfam" id="PF07727"/>
    </source>
</evidence>
<keyword evidence="14" id="KW-1185">Reference proteome</keyword>
<dbReference type="OrthoDB" id="8047996at2759"/>
<dbReference type="InterPro" id="IPR013103">
    <property type="entry name" value="RVT_2"/>
</dbReference>
<evidence type="ECO:0000256" key="9">
    <source>
        <dbReference type="ARBA" id="ARBA00023172"/>
    </source>
</evidence>
<evidence type="ECO:0000256" key="4">
    <source>
        <dbReference type="ARBA" id="ARBA00022801"/>
    </source>
</evidence>
<keyword evidence="7" id="KW-0695">RNA-directed DNA polymerase</keyword>
<evidence type="ECO:0000313" key="14">
    <source>
        <dbReference type="Proteomes" id="UP001152795"/>
    </source>
</evidence>
<dbReference type="GO" id="GO:0015074">
    <property type="term" value="P:DNA integration"/>
    <property type="evidence" value="ECO:0007669"/>
    <property type="project" value="UniProtKB-KW"/>
</dbReference>
<keyword evidence="6" id="KW-0229">DNA integration</keyword>
<feature type="domain" description="Reverse transcriptase Ty1/copia-type" evidence="11">
    <location>
        <begin position="243"/>
        <end position="432"/>
    </location>
</feature>
<dbReference type="SUPFAM" id="SSF53098">
    <property type="entry name" value="Ribonuclease H-like"/>
    <property type="match status" value="1"/>
</dbReference>
<comment type="caution">
    <text evidence="13">The sequence shown here is derived from an EMBL/GenBank/DDBJ whole genome shotgun (WGS) entry which is preliminary data.</text>
</comment>
<evidence type="ECO:0000256" key="5">
    <source>
        <dbReference type="ARBA" id="ARBA00022842"/>
    </source>
</evidence>
<dbReference type="Pfam" id="PF07727">
    <property type="entry name" value="RVT_2"/>
    <property type="match status" value="1"/>
</dbReference>
<keyword evidence="10" id="KW-0511">Multifunctional enzyme</keyword>
<keyword evidence="8" id="KW-0548">Nucleotidyltransferase</keyword>
<dbReference type="GO" id="GO:0003887">
    <property type="term" value="F:DNA-directed DNA polymerase activity"/>
    <property type="evidence" value="ECO:0007669"/>
    <property type="project" value="UniProtKB-KW"/>
</dbReference>
<evidence type="ECO:0000256" key="10">
    <source>
        <dbReference type="ARBA" id="ARBA00023268"/>
    </source>
</evidence>
<feature type="domain" description="Retroviral polymerase SH3-like" evidence="12">
    <location>
        <begin position="54"/>
        <end position="112"/>
    </location>
</feature>
<keyword evidence="4" id="KW-0378">Hydrolase</keyword>
<dbReference type="AlphaFoldDB" id="A0A6S7H257"/>
<evidence type="ECO:0000256" key="8">
    <source>
        <dbReference type="ARBA" id="ARBA00022932"/>
    </source>
</evidence>
<dbReference type="GO" id="GO:0016787">
    <property type="term" value="F:hydrolase activity"/>
    <property type="evidence" value="ECO:0007669"/>
    <property type="project" value="UniProtKB-KW"/>
</dbReference>
<keyword evidence="8" id="KW-0239">DNA-directed DNA polymerase</keyword>
<name>A0A6S7H257_PARCT</name>
<protein>
    <submittedName>
        <fullName evidence="13">Retrovirus-related Pol poly from transposon TNT 1-94</fullName>
    </submittedName>
</protein>
<reference evidence="13" key="1">
    <citation type="submission" date="2020-04" db="EMBL/GenBank/DDBJ databases">
        <authorList>
            <person name="Alioto T."/>
            <person name="Alioto T."/>
            <person name="Gomez Garrido J."/>
        </authorList>
    </citation>
    <scope>NUCLEOTIDE SEQUENCE</scope>
    <source>
        <strain evidence="13">A484AB</strain>
    </source>
</reference>
<keyword evidence="9" id="KW-0233">DNA recombination</keyword>
<dbReference type="SUPFAM" id="SSF56672">
    <property type="entry name" value="DNA/RNA polymerases"/>
    <property type="match status" value="1"/>
</dbReference>
<proteinExistence type="predicted"/>
<dbReference type="PANTHER" id="PTHR42648">
    <property type="entry name" value="TRANSPOSASE, PUTATIVE-RELATED"/>
    <property type="match status" value="1"/>
</dbReference>
<dbReference type="PANTHER" id="PTHR42648:SF11">
    <property type="entry name" value="TRANSPOSON TY4-P GAG-POL POLYPROTEIN"/>
    <property type="match status" value="1"/>
</dbReference>
<evidence type="ECO:0000256" key="6">
    <source>
        <dbReference type="ARBA" id="ARBA00022908"/>
    </source>
</evidence>
<dbReference type="InterPro" id="IPR036397">
    <property type="entry name" value="RNaseH_sf"/>
</dbReference>
<dbReference type="InterPro" id="IPR012337">
    <property type="entry name" value="RNaseH-like_sf"/>
</dbReference>
<keyword evidence="2" id="KW-0479">Metal-binding</keyword>
<dbReference type="GO" id="GO:0006310">
    <property type="term" value="P:DNA recombination"/>
    <property type="evidence" value="ECO:0007669"/>
    <property type="project" value="UniProtKB-KW"/>
</dbReference>
<dbReference type="Gene3D" id="3.30.420.10">
    <property type="entry name" value="Ribonuclease H-like superfamily/Ribonuclease H"/>
    <property type="match status" value="1"/>
</dbReference>
<dbReference type="InterPro" id="IPR039537">
    <property type="entry name" value="Retrotran_Ty1/copia-like"/>
</dbReference>
<keyword evidence="3" id="KW-0255">Endonuclease</keyword>
<dbReference type="GO" id="GO:0003964">
    <property type="term" value="F:RNA-directed DNA polymerase activity"/>
    <property type="evidence" value="ECO:0007669"/>
    <property type="project" value="UniProtKB-KW"/>
</dbReference>